<dbReference type="InterPro" id="IPR045002">
    <property type="entry name" value="Ech1-like"/>
</dbReference>
<dbReference type="OrthoDB" id="14970at2759"/>
<dbReference type="PANTHER" id="PTHR43149">
    <property type="entry name" value="ENOYL-COA HYDRATASE"/>
    <property type="match status" value="1"/>
</dbReference>
<evidence type="ECO:0000256" key="1">
    <source>
        <dbReference type="ARBA" id="ARBA00005005"/>
    </source>
</evidence>
<dbReference type="AlphaFoldDB" id="A0A183SWL9"/>
<evidence type="ECO:0000313" key="7">
    <source>
        <dbReference type="Proteomes" id="UP000275846"/>
    </source>
</evidence>
<dbReference type="GO" id="GO:0006635">
    <property type="term" value="P:fatty acid beta-oxidation"/>
    <property type="evidence" value="ECO:0007669"/>
    <property type="project" value="UniProtKB-UniPathway"/>
</dbReference>
<dbReference type="EMBL" id="UYSU01034750">
    <property type="protein sequence ID" value="VDL95002.1"/>
    <property type="molecule type" value="Genomic_DNA"/>
</dbReference>
<gene>
    <name evidence="6" type="ORF">SSLN_LOCUS8617</name>
</gene>
<dbReference type="GO" id="GO:0005739">
    <property type="term" value="C:mitochondrion"/>
    <property type="evidence" value="ECO:0007669"/>
    <property type="project" value="TreeGrafter"/>
</dbReference>
<keyword evidence="7" id="KW-1185">Reference proteome</keyword>
<dbReference type="PANTHER" id="PTHR43149:SF1">
    <property type="entry name" value="DELTA(3,5)-DELTA(2,4)-DIENOYL-COA ISOMERASE, MITOCHONDRIAL"/>
    <property type="match status" value="1"/>
</dbReference>
<name>A0A183SWL9_SCHSO</name>
<dbReference type="FunFam" id="1.10.12.10:FF:000004">
    <property type="entry name" value="Delta3,5-delta2,4-dienoyl-CoA isomerase"/>
    <property type="match status" value="1"/>
</dbReference>
<dbReference type="Proteomes" id="UP000275846">
    <property type="component" value="Unassembled WGS sequence"/>
</dbReference>
<accession>A0A183SWL9</accession>
<dbReference type="WBParaSite" id="SSLN_0000895201-mRNA-1">
    <property type="protein sequence ID" value="SSLN_0000895201-mRNA-1"/>
    <property type="gene ID" value="SSLN_0000895201"/>
</dbReference>
<evidence type="ECO:0000313" key="6">
    <source>
        <dbReference type="EMBL" id="VDL95002.1"/>
    </source>
</evidence>
<dbReference type="Pfam" id="PF00378">
    <property type="entry name" value="ECH_1"/>
    <property type="match status" value="1"/>
</dbReference>
<dbReference type="SUPFAM" id="SSF52096">
    <property type="entry name" value="ClpP/crotonase"/>
    <property type="match status" value="1"/>
</dbReference>
<dbReference type="STRING" id="70667.A0A183SWL9"/>
<dbReference type="Gene3D" id="1.10.12.10">
    <property type="entry name" value="Lyase 2-enoyl-coa Hydratase, Chain A, domain 2"/>
    <property type="match status" value="1"/>
</dbReference>
<dbReference type="GO" id="GO:0051750">
    <property type="term" value="F:delta(3,5)-delta(2,4)-dienoyl-CoA isomerase activity"/>
    <property type="evidence" value="ECO:0007669"/>
    <property type="project" value="TreeGrafter"/>
</dbReference>
<dbReference type="Gene3D" id="3.90.226.10">
    <property type="entry name" value="2-enoyl-CoA Hydratase, Chain A, domain 1"/>
    <property type="match status" value="1"/>
</dbReference>
<keyword evidence="4" id="KW-0443">Lipid metabolism</keyword>
<evidence type="ECO:0000256" key="3">
    <source>
        <dbReference type="ARBA" id="ARBA00022832"/>
    </source>
</evidence>
<keyword evidence="3" id="KW-0276">Fatty acid metabolism</keyword>
<comment type="similarity">
    <text evidence="2">Belongs to the enoyl-CoA hydratase/isomerase family.</text>
</comment>
<keyword evidence="5" id="KW-0413">Isomerase</keyword>
<dbReference type="InterPro" id="IPR029045">
    <property type="entry name" value="ClpP/crotonase-like_dom_sf"/>
</dbReference>
<dbReference type="InterPro" id="IPR001753">
    <property type="entry name" value="Enoyl-CoA_hydra/iso"/>
</dbReference>
<evidence type="ECO:0000256" key="4">
    <source>
        <dbReference type="ARBA" id="ARBA00023098"/>
    </source>
</evidence>
<dbReference type="UniPathway" id="UPA00659"/>
<protein>
    <submittedName>
        <fullName evidence="8">Delta(3,5)-Delta(2,4)-dienoyl-CoA isomerase, mitochondrial</fullName>
    </submittedName>
</protein>
<evidence type="ECO:0000256" key="5">
    <source>
        <dbReference type="ARBA" id="ARBA00023235"/>
    </source>
</evidence>
<dbReference type="CDD" id="cd06558">
    <property type="entry name" value="crotonase-like"/>
    <property type="match status" value="1"/>
</dbReference>
<reference evidence="6 7" key="2">
    <citation type="submission" date="2018-11" db="EMBL/GenBank/DDBJ databases">
        <authorList>
            <consortium name="Pathogen Informatics"/>
        </authorList>
    </citation>
    <scope>NUCLEOTIDE SEQUENCE [LARGE SCALE GENOMIC DNA]</scope>
    <source>
        <strain evidence="6 7">NST_G2</strain>
    </source>
</reference>
<dbReference type="InterPro" id="IPR014748">
    <property type="entry name" value="Enoyl-CoA_hydra_C"/>
</dbReference>
<comment type="pathway">
    <text evidence="1">Lipid metabolism; fatty acid beta-oxidation.</text>
</comment>
<reference evidence="8" key="1">
    <citation type="submission" date="2016-06" db="UniProtKB">
        <authorList>
            <consortium name="WormBaseParasite"/>
        </authorList>
    </citation>
    <scope>IDENTIFICATION</scope>
</reference>
<evidence type="ECO:0000313" key="8">
    <source>
        <dbReference type="WBParaSite" id="SSLN_0000895201-mRNA-1"/>
    </source>
</evidence>
<evidence type="ECO:0000256" key="2">
    <source>
        <dbReference type="ARBA" id="ARBA00005254"/>
    </source>
</evidence>
<sequence>MRSITFSLNIAGRLRYQLLRLQAHQCSYFVENKFDFFSVTTPTPRILHCQLNRPAKLNAMTLESWRQVQCHKPVISAIHGACVGGAVDLVAATDIRFCSSDAWFQVKETELGFTADIGTLQLLPAAIGSDSLARELILTGRRFYAEEAFRVGFVSRVLDSPEATLAAALSTAKKVAENSPVAVQTAKANLLYSRNRSFEEGLRHIADLNQVMLQSPDIKLAVAAALQKNKPEFPDA</sequence>
<proteinExistence type="inferred from homology"/>
<organism evidence="8">
    <name type="scientific">Schistocephalus solidus</name>
    <name type="common">Tapeworm</name>
    <dbReference type="NCBI Taxonomy" id="70667"/>
    <lineage>
        <taxon>Eukaryota</taxon>
        <taxon>Metazoa</taxon>
        <taxon>Spiralia</taxon>
        <taxon>Lophotrochozoa</taxon>
        <taxon>Platyhelminthes</taxon>
        <taxon>Cestoda</taxon>
        <taxon>Eucestoda</taxon>
        <taxon>Diphyllobothriidea</taxon>
        <taxon>Diphyllobothriidae</taxon>
        <taxon>Schistocephalus</taxon>
    </lineage>
</organism>